<dbReference type="InterPro" id="IPR037141">
    <property type="entry name" value="NDT80_DNA-bd_dom_sf"/>
</dbReference>
<evidence type="ECO:0000259" key="7">
    <source>
        <dbReference type="PROSITE" id="PS51688"/>
    </source>
</evidence>
<dbReference type="OrthoDB" id="27041at2759"/>
<evidence type="ECO:0000256" key="5">
    <source>
        <dbReference type="SAM" id="Phobius"/>
    </source>
</evidence>
<dbReference type="InterPro" id="IPR025719">
    <property type="entry name" value="MYRF_C2"/>
</dbReference>
<organism evidence="8 9">
    <name type="scientific">Muraenolepis orangiensis</name>
    <name type="common">Patagonian moray cod</name>
    <dbReference type="NCBI Taxonomy" id="630683"/>
    <lineage>
        <taxon>Eukaryota</taxon>
        <taxon>Metazoa</taxon>
        <taxon>Chordata</taxon>
        <taxon>Craniata</taxon>
        <taxon>Vertebrata</taxon>
        <taxon>Euteleostomi</taxon>
        <taxon>Actinopterygii</taxon>
        <taxon>Neopterygii</taxon>
        <taxon>Teleostei</taxon>
        <taxon>Neoteleostei</taxon>
        <taxon>Acanthomorphata</taxon>
        <taxon>Zeiogadaria</taxon>
        <taxon>Gadariae</taxon>
        <taxon>Gadiformes</taxon>
        <taxon>Muraenolepidoidei</taxon>
        <taxon>Muraenolepididae</taxon>
        <taxon>Muraenolepis</taxon>
    </lineage>
</organism>
<dbReference type="PANTHER" id="PTHR13029">
    <property type="match status" value="1"/>
</dbReference>
<dbReference type="EMBL" id="JANIIK010000036">
    <property type="protein sequence ID" value="KAJ3612025.1"/>
    <property type="molecule type" value="Genomic_DNA"/>
</dbReference>
<proteinExistence type="predicted"/>
<evidence type="ECO:0000313" key="9">
    <source>
        <dbReference type="Proteomes" id="UP001148018"/>
    </source>
</evidence>
<dbReference type="GO" id="GO:0045893">
    <property type="term" value="P:positive regulation of DNA-templated transcription"/>
    <property type="evidence" value="ECO:0007669"/>
    <property type="project" value="TreeGrafter"/>
</dbReference>
<keyword evidence="2 3" id="KW-0238">DNA-binding</keyword>
<dbReference type="Proteomes" id="UP001148018">
    <property type="component" value="Unassembled WGS sequence"/>
</dbReference>
<keyword evidence="9" id="KW-1185">Reference proteome</keyword>
<feature type="DNA-binding region" description="NDT80" evidence="3">
    <location>
        <begin position="122"/>
        <end position="343"/>
    </location>
</feature>
<feature type="transmembrane region" description="Helical" evidence="5">
    <location>
        <begin position="553"/>
        <end position="578"/>
    </location>
</feature>
<evidence type="ECO:0008006" key="10">
    <source>
        <dbReference type="Google" id="ProtNLM"/>
    </source>
</evidence>
<dbReference type="PROSITE" id="PS51688">
    <property type="entry name" value="ICA"/>
    <property type="match status" value="1"/>
</dbReference>
<dbReference type="Pfam" id="PF05224">
    <property type="entry name" value="NDT80_PhoG"/>
    <property type="match status" value="1"/>
</dbReference>
<keyword evidence="5" id="KW-0812">Transmembrane</keyword>
<keyword evidence="5" id="KW-1133">Transmembrane helix</keyword>
<feature type="compositionally biased region" description="Low complexity" evidence="4">
    <location>
        <begin position="528"/>
        <end position="539"/>
    </location>
</feature>
<sequence length="782" mass="86140">MEVSLSGGQRPPHLMVGEDEALRQFFDGESAASVLNGQLWRQDVTQVLESSVAVDTSILEQYLSNNFMLPESPPDSEPCSPPQVSDRRYQRSHWSTPGDNRENAFQPIASHPAPSSCRFKAPSPAPSDRCEPLTHTQLQSLALPHAGPHPDSPGQQQASKRRRACSGEVSPDALYSDSEGGGAGTPGAGLTWDPYQPEQWHRLSDSSSLAFHVETDKGFVFSPADEAFVCQKKNHFQVTVHVGVAGEPHYVATETGAQPISRFLVNVFGVKQEASSQQVTIEQSQADRSKRAFNPTRISLPGNKITKVLPDAEPDCDCVLLAALWSERIIVRASNPGQFEVDSDTLWQRGALQEAVVWHGRVGINTDSPDEALVVCGNAKVMGAVMHPSDRRAKDNIQEVNSEDQLRRITQMRIVEYDYKPEFASSMGIDHIHQTGIIAQEVKELLPAAVTDVGDVTFSDGEQIPCFLMVDKEQIFMENVGAVKQLCKLTDNLDHRIKELEGWNGRLARLKSLTGSLRSKGKATTHVTSPTSASPTPAAKNKSSHVMPQEHKVFQVSIFTLLTTMALCVISITALYLLTLGKDRPGFPDDSESSVLPVGTTPASTPGTYPTHWPPEVSFCDLLYCDQVFCCPLEVGGGSDRNDTSVPSTEDPSLGDEEKNHIFEQLKRARDWTNTTIHSFTIKENQQVIDNRYLDRNSCGPGQMSYRVPISQYVPVNMRISLLMDSTELLVVYLCAVDESVTCDMDKLAGTRYPSNTQGVHEWALHVARLHHSSYHFRSTVA</sequence>
<dbReference type="Pfam" id="PF13884">
    <property type="entry name" value="Peptidase_S74"/>
    <property type="match status" value="1"/>
</dbReference>
<dbReference type="Gene3D" id="2.60.40.1390">
    <property type="entry name" value="NDT80 DNA-binding domain"/>
    <property type="match status" value="1"/>
</dbReference>
<evidence type="ECO:0000259" key="6">
    <source>
        <dbReference type="PROSITE" id="PS51517"/>
    </source>
</evidence>
<keyword evidence="5" id="KW-0472">Membrane</keyword>
<dbReference type="GO" id="GO:0005634">
    <property type="term" value="C:nucleus"/>
    <property type="evidence" value="ECO:0007669"/>
    <property type="project" value="TreeGrafter"/>
</dbReference>
<evidence type="ECO:0000256" key="3">
    <source>
        <dbReference type="PROSITE-ProRule" id="PRU00850"/>
    </source>
</evidence>
<evidence type="ECO:0000256" key="2">
    <source>
        <dbReference type="ARBA" id="ARBA00023125"/>
    </source>
</evidence>
<dbReference type="PANTHER" id="PTHR13029:SF17">
    <property type="entry name" value="MYELIN REGULATORY FACTOR-LIKE PROTEIN"/>
    <property type="match status" value="1"/>
</dbReference>
<dbReference type="Pfam" id="PF13887">
    <property type="entry name" value="MYRF_ICA"/>
    <property type="match status" value="1"/>
</dbReference>
<feature type="non-terminal residue" evidence="8">
    <location>
        <position position="1"/>
    </location>
</feature>
<dbReference type="AlphaFoldDB" id="A0A9Q0IVP2"/>
<reference evidence="8" key="1">
    <citation type="submission" date="2022-07" db="EMBL/GenBank/DDBJ databases">
        <title>Chromosome-level genome of Muraenolepis orangiensis.</title>
        <authorList>
            <person name="Kim J."/>
        </authorList>
    </citation>
    <scope>NUCLEOTIDE SEQUENCE</scope>
    <source>
        <strain evidence="8">KU_S4_2022</strain>
        <tissue evidence="8">Muscle</tissue>
    </source>
</reference>
<comment type="caution">
    <text evidence="8">The sequence shown here is derived from an EMBL/GenBank/DDBJ whole genome shotgun (WGS) entry which is preliminary data.</text>
</comment>
<dbReference type="GO" id="GO:0003700">
    <property type="term" value="F:DNA-binding transcription factor activity"/>
    <property type="evidence" value="ECO:0007669"/>
    <property type="project" value="UniProtKB-UniRule"/>
</dbReference>
<dbReference type="GO" id="GO:0016540">
    <property type="term" value="P:protein autoprocessing"/>
    <property type="evidence" value="ECO:0007669"/>
    <property type="project" value="InterPro"/>
</dbReference>
<feature type="region of interest" description="Disordered" evidence="4">
    <location>
        <begin position="518"/>
        <end position="545"/>
    </location>
</feature>
<dbReference type="InterPro" id="IPR051577">
    <property type="entry name" value="MRF-like"/>
</dbReference>
<name>A0A9Q0IVP2_9TELE</name>
<evidence type="ECO:0000313" key="8">
    <source>
        <dbReference type="EMBL" id="KAJ3612025.1"/>
    </source>
</evidence>
<dbReference type="InterPro" id="IPR026932">
    <property type="entry name" value="MYRF_ICA"/>
</dbReference>
<dbReference type="GO" id="GO:0005789">
    <property type="term" value="C:endoplasmic reticulum membrane"/>
    <property type="evidence" value="ECO:0007669"/>
    <property type="project" value="TreeGrafter"/>
</dbReference>
<accession>A0A9Q0IVP2</accession>
<feature type="compositionally biased region" description="Pro residues" evidence="4">
    <location>
        <begin position="71"/>
        <end position="81"/>
    </location>
</feature>
<dbReference type="GO" id="GO:0043565">
    <property type="term" value="F:sequence-specific DNA binding"/>
    <property type="evidence" value="ECO:0007669"/>
    <property type="project" value="TreeGrafter"/>
</dbReference>
<protein>
    <recommendedName>
        <fullName evidence="10">Myelin regulatory factor-like protein</fullName>
    </recommendedName>
</protein>
<feature type="region of interest" description="Disordered" evidence="4">
    <location>
        <begin position="69"/>
        <end position="195"/>
    </location>
</feature>
<evidence type="ECO:0000256" key="4">
    <source>
        <dbReference type="SAM" id="MobiDB-lite"/>
    </source>
</evidence>
<feature type="domain" description="NDT80" evidence="6">
    <location>
        <begin position="122"/>
        <end position="343"/>
    </location>
</feature>
<feature type="region of interest" description="Disordered" evidence="4">
    <location>
        <begin position="589"/>
        <end position="609"/>
    </location>
</feature>
<dbReference type="InterPro" id="IPR024061">
    <property type="entry name" value="NDT80_DNA-bd_dom"/>
</dbReference>
<dbReference type="PROSITE" id="PS51517">
    <property type="entry name" value="NDT80"/>
    <property type="match status" value="1"/>
</dbReference>
<comment type="subcellular location">
    <subcellularLocation>
        <location evidence="1">Membrane</location>
        <topology evidence="1">Single-pass membrane protein</topology>
    </subcellularLocation>
</comment>
<gene>
    <name evidence="8" type="ORF">NHX12_020302</name>
</gene>
<dbReference type="Pfam" id="PF13888">
    <property type="entry name" value="MRF_C2"/>
    <property type="match status" value="1"/>
</dbReference>
<evidence type="ECO:0000256" key="1">
    <source>
        <dbReference type="ARBA" id="ARBA00004167"/>
    </source>
</evidence>
<dbReference type="InterPro" id="IPR030392">
    <property type="entry name" value="S74_ICA"/>
</dbReference>
<feature type="domain" description="Peptidase S74" evidence="7">
    <location>
        <begin position="389"/>
        <end position="497"/>
    </location>
</feature>